<evidence type="ECO:0000313" key="2">
    <source>
        <dbReference type="Proteomes" id="UP000318681"/>
    </source>
</evidence>
<keyword evidence="2" id="KW-1185">Reference proteome</keyword>
<dbReference type="EMBL" id="VNIM01000057">
    <property type="protein sequence ID" value="TVV72752.1"/>
    <property type="molecule type" value="Genomic_DNA"/>
</dbReference>
<gene>
    <name evidence="1" type="ORF">FOY91_13555</name>
</gene>
<accession>A0A558R0B2</accession>
<sequence>MLHWFTESAVELQRAIDLGRFFSVNHAMRSGDKRRRSSKPYPAIGS</sequence>
<evidence type="ECO:0000313" key="1">
    <source>
        <dbReference type="EMBL" id="TVV72752.1"/>
    </source>
</evidence>
<organism evidence="1 2">
    <name type="scientific">Alterirhizorhabdus solaris</name>
    <dbReference type="NCBI Taxonomy" id="2529389"/>
    <lineage>
        <taxon>Bacteria</taxon>
        <taxon>Pseudomonadati</taxon>
        <taxon>Pseudomonadota</taxon>
        <taxon>Alphaproteobacteria</taxon>
        <taxon>Sphingomonadales</taxon>
        <taxon>Rhizorhabdaceae</taxon>
        <taxon>Alterirhizorhabdus</taxon>
    </lineage>
</organism>
<reference evidence="1 2" key="1">
    <citation type="submission" date="2019-07" db="EMBL/GenBank/DDBJ databases">
        <title>Sphingomonas solaris sp. nov., isolated from a solar panel from Boston, Massachusetts.</title>
        <authorList>
            <person name="Tanner K."/>
            <person name="Pascual J."/>
            <person name="Mancuso C."/>
            <person name="Pereto J."/>
            <person name="Khalil A."/>
            <person name="Vilanova C."/>
        </authorList>
    </citation>
    <scope>NUCLEOTIDE SEQUENCE [LARGE SCALE GENOMIC DNA]</scope>
    <source>
        <strain evidence="1 2">R4DWN</strain>
    </source>
</reference>
<name>A0A558R0B2_9SPHN</name>
<dbReference type="AlphaFoldDB" id="A0A558R0B2"/>
<comment type="caution">
    <text evidence="1">The sequence shown here is derived from an EMBL/GenBank/DDBJ whole genome shotgun (WGS) entry which is preliminary data.</text>
</comment>
<protein>
    <submittedName>
        <fullName evidence="1">Uncharacterized protein</fullName>
    </submittedName>
</protein>
<dbReference type="Proteomes" id="UP000318681">
    <property type="component" value="Unassembled WGS sequence"/>
</dbReference>
<proteinExistence type="predicted"/>
<dbReference type="OrthoDB" id="9810005at2"/>